<dbReference type="PATRIC" id="fig|1286094.4.peg.4720"/>
<evidence type="ECO:0000313" key="3">
    <source>
        <dbReference type="Proteomes" id="UP000014629"/>
    </source>
</evidence>
<reference evidence="2 3" key="1">
    <citation type="submission" date="2013-02" db="EMBL/GenBank/DDBJ databases">
        <title>Draft Genome Sequence of Streptomyces aurantiacus, Which Produces Setomimycin.</title>
        <authorList>
            <person name="Gruening B.A."/>
            <person name="Praeg A."/>
            <person name="Erxleben A."/>
            <person name="Guenther S."/>
            <person name="Mueller M."/>
        </authorList>
    </citation>
    <scope>NUCLEOTIDE SEQUENCE [LARGE SCALE GENOMIC DNA]</scope>
    <source>
        <strain evidence="2 3">JA 4570</strain>
    </source>
</reference>
<evidence type="ECO:0000313" key="2">
    <source>
        <dbReference type="EMBL" id="EPH42152.1"/>
    </source>
</evidence>
<evidence type="ECO:0000256" key="1">
    <source>
        <dbReference type="SAM" id="MobiDB-lite"/>
    </source>
</evidence>
<organism evidence="2 3">
    <name type="scientific">Streptomyces aurantiacus JA 4570</name>
    <dbReference type="NCBI Taxonomy" id="1286094"/>
    <lineage>
        <taxon>Bacteria</taxon>
        <taxon>Bacillati</taxon>
        <taxon>Actinomycetota</taxon>
        <taxon>Actinomycetes</taxon>
        <taxon>Kitasatosporales</taxon>
        <taxon>Streptomycetaceae</taxon>
        <taxon>Streptomyces</taxon>
        <taxon>Streptomyces aurantiacus group</taxon>
    </lineage>
</organism>
<protein>
    <recommendedName>
        <fullName evidence="4">Zinc-finger domain-containing protein</fullName>
    </recommendedName>
</protein>
<dbReference type="Proteomes" id="UP000014629">
    <property type="component" value="Unassembled WGS sequence"/>
</dbReference>
<name>S4AL44_9ACTN</name>
<accession>S4AL44</accession>
<feature type="region of interest" description="Disordered" evidence="1">
    <location>
        <begin position="255"/>
        <end position="293"/>
    </location>
</feature>
<comment type="caution">
    <text evidence="2">The sequence shown here is derived from an EMBL/GenBank/DDBJ whole genome shotgun (WGS) entry which is preliminary data.</text>
</comment>
<keyword evidence="3" id="KW-1185">Reference proteome</keyword>
<gene>
    <name evidence="2" type="ORF">STRAU_4774</name>
</gene>
<feature type="region of interest" description="Disordered" evidence="1">
    <location>
        <begin position="50"/>
        <end position="81"/>
    </location>
</feature>
<evidence type="ECO:0008006" key="4">
    <source>
        <dbReference type="Google" id="ProtNLM"/>
    </source>
</evidence>
<feature type="region of interest" description="Disordered" evidence="1">
    <location>
        <begin position="161"/>
        <end position="210"/>
    </location>
</feature>
<sequence length="293" mass="29477">MLAHLATCPKCKTEADAQRRLKNVFAQTAPPPPSESFLARLQSLPGSDIDDIGRSGGPRTPVDDGFATGSSDSTGLPNGGVFSIRGGRPEPLAGYVPSGAHAAVLPSEERGFRIHDVGRSESERSVWLGRRFAFAAAGAVSLAAIALGGVTMGSPLTAGEQRAGGAGAANSNASPLRPPSTPNAALPDSVRRRSGNPLSVQGPRQPQALASTTAASPLLSGAPLRPGYPPTGHQLTAPLLAGAGVMSPLVRAVADDTPGAAPHGLTLNAAADPTPTASPNPGTGPLHGTSQFR</sequence>
<dbReference type="AlphaFoldDB" id="S4AL44"/>
<dbReference type="EMBL" id="AOPZ01000249">
    <property type="protein sequence ID" value="EPH42152.1"/>
    <property type="molecule type" value="Genomic_DNA"/>
</dbReference>
<proteinExistence type="predicted"/>